<evidence type="ECO:0000259" key="6">
    <source>
        <dbReference type="Pfam" id="PF00892"/>
    </source>
</evidence>
<dbReference type="PANTHER" id="PTHR32322:SF9">
    <property type="entry name" value="AMINO-ACID METABOLITE EFFLUX PUMP-RELATED"/>
    <property type="match status" value="1"/>
</dbReference>
<reference evidence="7 8" key="1">
    <citation type="submission" date="2014-02" db="EMBL/GenBank/DDBJ databases">
        <title>Expanding our view of genomic diversity in Candidatus Accumulibacter clades.</title>
        <authorList>
            <person name="Skennerton C.T."/>
            <person name="Barr J.J."/>
            <person name="Slater F.R."/>
            <person name="Bond P.L."/>
            <person name="Tyson G.W."/>
        </authorList>
    </citation>
    <scope>NUCLEOTIDE SEQUENCE [LARGE SCALE GENOMIC DNA]</scope>
    <source>
        <strain evidence="8">BA-92</strain>
    </source>
</reference>
<evidence type="ECO:0000256" key="2">
    <source>
        <dbReference type="ARBA" id="ARBA00022692"/>
    </source>
</evidence>
<dbReference type="PATRIC" id="fig|1454003.3.peg.3659"/>
<dbReference type="InterPro" id="IPR050638">
    <property type="entry name" value="AA-Vitamin_Transporters"/>
</dbReference>
<dbReference type="Pfam" id="PF00892">
    <property type="entry name" value="EamA"/>
    <property type="match status" value="2"/>
</dbReference>
<evidence type="ECO:0000256" key="3">
    <source>
        <dbReference type="ARBA" id="ARBA00022989"/>
    </source>
</evidence>
<dbReference type="EMBL" id="JEMX01000096">
    <property type="protein sequence ID" value="EXI77586.1"/>
    <property type="molecule type" value="Genomic_DNA"/>
</dbReference>
<dbReference type="AlphaFoldDB" id="A0A011NQJ7"/>
<dbReference type="PANTHER" id="PTHR32322">
    <property type="entry name" value="INNER MEMBRANE TRANSPORTER"/>
    <property type="match status" value="1"/>
</dbReference>
<dbReference type="SUPFAM" id="SSF103481">
    <property type="entry name" value="Multidrug resistance efflux transporter EmrE"/>
    <property type="match status" value="2"/>
</dbReference>
<comment type="subcellular location">
    <subcellularLocation>
        <location evidence="1">Membrane</location>
        <topology evidence="1">Multi-pass membrane protein</topology>
    </subcellularLocation>
</comment>
<feature type="transmembrane region" description="Helical" evidence="5">
    <location>
        <begin position="148"/>
        <end position="167"/>
    </location>
</feature>
<dbReference type="InterPro" id="IPR000620">
    <property type="entry name" value="EamA_dom"/>
</dbReference>
<evidence type="ECO:0000256" key="5">
    <source>
        <dbReference type="SAM" id="Phobius"/>
    </source>
</evidence>
<evidence type="ECO:0000313" key="7">
    <source>
        <dbReference type="EMBL" id="EXI77586.1"/>
    </source>
</evidence>
<evidence type="ECO:0000256" key="1">
    <source>
        <dbReference type="ARBA" id="ARBA00004141"/>
    </source>
</evidence>
<feature type="transmembrane region" description="Helical" evidence="5">
    <location>
        <begin position="210"/>
        <end position="228"/>
    </location>
</feature>
<feature type="transmembrane region" description="Helical" evidence="5">
    <location>
        <begin position="179"/>
        <end position="198"/>
    </location>
</feature>
<feature type="domain" description="EamA" evidence="6">
    <location>
        <begin position="150"/>
        <end position="281"/>
    </location>
</feature>
<evidence type="ECO:0000313" key="8">
    <source>
        <dbReference type="Proteomes" id="UP000021816"/>
    </source>
</evidence>
<comment type="caution">
    <text evidence="7">The sequence shown here is derived from an EMBL/GenBank/DDBJ whole genome shotgun (WGS) entry which is preliminary data.</text>
</comment>
<sequence length="292" mass="30524">MDAASITRLFFLAAIWGASFLFMRVSVPAFGPVALIMFRVGIAAAFLWLVARVLKQPLAMRRQWQHYLSIGVLNSALPFLLFAYAAQSLPASLLAILNATSPLFGAAIGALWLGLPLTGSAALGLGCGLAGVTVLVGQNLVLADSAEWPAVAAGLLAPLSYSLASIYTKAHPGVATPFGNAHGSMWMATLVLLPLFLLAPVRSTPDVGDWTAASLLAIVCTGGAYLLYFRLIDDVGPTRALSVTFLIPVFGVLWGALFLGEAVGWHTLLGGALILTGIALTAGLLRLRARTA</sequence>
<feature type="transmembrane region" description="Helical" evidence="5">
    <location>
        <begin position="33"/>
        <end position="54"/>
    </location>
</feature>
<name>A0A011NQJ7_9PROT</name>
<keyword evidence="3 5" id="KW-1133">Transmembrane helix</keyword>
<gene>
    <name evidence="7" type="ORF">AW10_03599</name>
</gene>
<accession>A0A011NQJ7</accession>
<dbReference type="Proteomes" id="UP000021816">
    <property type="component" value="Unassembled WGS sequence"/>
</dbReference>
<dbReference type="GO" id="GO:0016020">
    <property type="term" value="C:membrane"/>
    <property type="evidence" value="ECO:0007669"/>
    <property type="project" value="UniProtKB-SubCell"/>
</dbReference>
<keyword evidence="2 5" id="KW-0812">Transmembrane</keyword>
<feature type="transmembrane region" description="Helical" evidence="5">
    <location>
        <begin position="240"/>
        <end position="259"/>
    </location>
</feature>
<feature type="transmembrane region" description="Helical" evidence="5">
    <location>
        <begin position="66"/>
        <end position="86"/>
    </location>
</feature>
<feature type="domain" description="EamA" evidence="6">
    <location>
        <begin position="10"/>
        <end position="136"/>
    </location>
</feature>
<feature type="transmembrane region" description="Helical" evidence="5">
    <location>
        <begin position="9"/>
        <end position="27"/>
    </location>
</feature>
<evidence type="ECO:0000256" key="4">
    <source>
        <dbReference type="ARBA" id="ARBA00023136"/>
    </source>
</evidence>
<protein>
    <submittedName>
        <fullName evidence="7">Putative DMT superfamily transporter inner membrane protein</fullName>
    </submittedName>
</protein>
<dbReference type="STRING" id="1454003.AW10_03599"/>
<dbReference type="InterPro" id="IPR037185">
    <property type="entry name" value="EmrE-like"/>
</dbReference>
<feature type="transmembrane region" description="Helical" evidence="5">
    <location>
        <begin position="265"/>
        <end position="285"/>
    </location>
</feature>
<feature type="transmembrane region" description="Helical" evidence="5">
    <location>
        <begin position="92"/>
        <end position="115"/>
    </location>
</feature>
<keyword evidence="4 5" id="KW-0472">Membrane</keyword>
<feature type="transmembrane region" description="Helical" evidence="5">
    <location>
        <begin position="122"/>
        <end position="142"/>
    </location>
</feature>
<proteinExistence type="predicted"/>
<organism evidence="7 8">
    <name type="scientific">Candidatus Accumulibacter appositus</name>
    <dbReference type="NCBI Taxonomy" id="1454003"/>
    <lineage>
        <taxon>Bacteria</taxon>
        <taxon>Pseudomonadati</taxon>
        <taxon>Pseudomonadota</taxon>
        <taxon>Betaproteobacteria</taxon>
        <taxon>Candidatus Accumulibacter</taxon>
    </lineage>
</organism>